<proteinExistence type="predicted"/>
<organism evidence="1">
    <name type="scientific">Arundo donax</name>
    <name type="common">Giant reed</name>
    <name type="synonym">Donax arundinaceus</name>
    <dbReference type="NCBI Taxonomy" id="35708"/>
    <lineage>
        <taxon>Eukaryota</taxon>
        <taxon>Viridiplantae</taxon>
        <taxon>Streptophyta</taxon>
        <taxon>Embryophyta</taxon>
        <taxon>Tracheophyta</taxon>
        <taxon>Spermatophyta</taxon>
        <taxon>Magnoliopsida</taxon>
        <taxon>Liliopsida</taxon>
        <taxon>Poales</taxon>
        <taxon>Poaceae</taxon>
        <taxon>PACMAD clade</taxon>
        <taxon>Arundinoideae</taxon>
        <taxon>Arundineae</taxon>
        <taxon>Arundo</taxon>
    </lineage>
</organism>
<reference evidence="1" key="2">
    <citation type="journal article" date="2015" name="Data Brief">
        <title>Shoot transcriptome of the giant reed, Arundo donax.</title>
        <authorList>
            <person name="Barrero R.A."/>
            <person name="Guerrero F.D."/>
            <person name="Moolhuijzen P."/>
            <person name="Goolsby J.A."/>
            <person name="Tidwell J."/>
            <person name="Bellgard S.E."/>
            <person name="Bellgard M.I."/>
        </authorList>
    </citation>
    <scope>NUCLEOTIDE SEQUENCE</scope>
    <source>
        <tissue evidence="1">Shoot tissue taken approximately 20 cm above the soil surface</tissue>
    </source>
</reference>
<sequence length="39" mass="4432">MLVYFTGKQLLTDRSLTRLSCKVSCNFTFCLCSCPVHCI</sequence>
<evidence type="ECO:0000313" key="1">
    <source>
        <dbReference type="EMBL" id="JAD51577.1"/>
    </source>
</evidence>
<reference evidence="1" key="1">
    <citation type="submission" date="2014-09" db="EMBL/GenBank/DDBJ databases">
        <authorList>
            <person name="Magalhaes I.L.F."/>
            <person name="Oliveira U."/>
            <person name="Santos F.R."/>
            <person name="Vidigal T.H.D.A."/>
            <person name="Brescovit A.D."/>
            <person name="Santos A.J."/>
        </authorList>
    </citation>
    <scope>NUCLEOTIDE SEQUENCE</scope>
    <source>
        <tissue evidence="1">Shoot tissue taken approximately 20 cm above the soil surface</tissue>
    </source>
</reference>
<dbReference type="AlphaFoldDB" id="A0A0A9AWX0"/>
<name>A0A0A9AWX0_ARUDO</name>
<protein>
    <submittedName>
        <fullName evidence="1">Uncharacterized protein</fullName>
    </submittedName>
</protein>
<accession>A0A0A9AWX0</accession>
<dbReference type="EMBL" id="GBRH01246318">
    <property type="protein sequence ID" value="JAD51577.1"/>
    <property type="molecule type" value="Transcribed_RNA"/>
</dbReference>